<comment type="similarity">
    <text evidence="2 10">Belongs to the disproportionating enzyme family.</text>
</comment>
<dbReference type="PANTHER" id="PTHR32438">
    <property type="entry name" value="4-ALPHA-GLUCANOTRANSFERASE DPE1, CHLOROPLASTIC/AMYLOPLASTIC"/>
    <property type="match status" value="1"/>
</dbReference>
<reference evidence="11 12" key="1">
    <citation type="journal article" date="2014" name="Int. J. Syst. Evol. Microbiol.">
        <title>Complete genome sequence of Corynebacterium casei LMG S-19264T (=DSM 44701T), isolated from a smear-ripened cheese.</title>
        <authorList>
            <consortium name="US DOE Joint Genome Institute (JGI-PGF)"/>
            <person name="Walter F."/>
            <person name="Albersmeier A."/>
            <person name="Kalinowski J."/>
            <person name="Ruckert C."/>
        </authorList>
    </citation>
    <scope>NUCLEOTIDE SEQUENCE [LARGE SCALE GENOMIC DNA]</scope>
    <source>
        <strain evidence="11 12">KCTC 19473</strain>
    </source>
</reference>
<evidence type="ECO:0000313" key="11">
    <source>
        <dbReference type="EMBL" id="GHD24918.1"/>
    </source>
</evidence>
<keyword evidence="6 10" id="KW-0808">Transferase</keyword>
<keyword evidence="7 10" id="KW-0119">Carbohydrate metabolism</keyword>
<evidence type="ECO:0000256" key="5">
    <source>
        <dbReference type="ARBA" id="ARBA00022676"/>
    </source>
</evidence>
<evidence type="ECO:0000256" key="4">
    <source>
        <dbReference type="ARBA" id="ARBA00020295"/>
    </source>
</evidence>
<dbReference type="Pfam" id="PF02446">
    <property type="entry name" value="Glyco_hydro_77"/>
    <property type="match status" value="1"/>
</dbReference>
<dbReference type="AlphaFoldDB" id="A0A919CH24"/>
<evidence type="ECO:0000256" key="1">
    <source>
        <dbReference type="ARBA" id="ARBA00000439"/>
    </source>
</evidence>
<evidence type="ECO:0000256" key="3">
    <source>
        <dbReference type="ARBA" id="ARBA00012560"/>
    </source>
</evidence>
<dbReference type="Gene3D" id="3.20.20.80">
    <property type="entry name" value="Glycosidases"/>
    <property type="match status" value="1"/>
</dbReference>
<evidence type="ECO:0000256" key="6">
    <source>
        <dbReference type="ARBA" id="ARBA00022679"/>
    </source>
</evidence>
<dbReference type="PANTHER" id="PTHR32438:SF5">
    <property type="entry name" value="4-ALPHA-GLUCANOTRANSFERASE DPE1, CHLOROPLASTIC_AMYLOPLASTIC"/>
    <property type="match status" value="1"/>
</dbReference>
<dbReference type="GO" id="GO:0004134">
    <property type="term" value="F:4-alpha-glucanotransferase activity"/>
    <property type="evidence" value="ECO:0007669"/>
    <property type="project" value="UniProtKB-EC"/>
</dbReference>
<comment type="catalytic activity">
    <reaction evidence="1 10">
        <text>Transfers a segment of a (1-&gt;4)-alpha-D-glucan to a new position in an acceptor, which may be glucose or a (1-&gt;4)-alpha-D-glucan.</text>
        <dbReference type="EC" id="2.4.1.25"/>
    </reaction>
</comment>
<dbReference type="RefSeq" id="WP_193517874.1">
    <property type="nucleotide sequence ID" value="NZ_BMXL01000009.1"/>
</dbReference>
<accession>A0A919CH24</accession>
<evidence type="ECO:0000256" key="9">
    <source>
        <dbReference type="ARBA" id="ARBA00031501"/>
    </source>
</evidence>
<comment type="caution">
    <text evidence="11">The sequence shown here is derived from an EMBL/GenBank/DDBJ whole genome shotgun (WGS) entry which is preliminary data.</text>
</comment>
<dbReference type="EMBL" id="BMXL01000009">
    <property type="protein sequence ID" value="GHD24918.1"/>
    <property type="molecule type" value="Genomic_DNA"/>
</dbReference>
<dbReference type="GO" id="GO:0005975">
    <property type="term" value="P:carbohydrate metabolic process"/>
    <property type="evidence" value="ECO:0007669"/>
    <property type="project" value="InterPro"/>
</dbReference>
<evidence type="ECO:0000256" key="8">
    <source>
        <dbReference type="ARBA" id="ARBA00031423"/>
    </source>
</evidence>
<organism evidence="11 12">
    <name type="scientific">Nocardiopsis kunsanensis</name>
    <dbReference type="NCBI Taxonomy" id="141693"/>
    <lineage>
        <taxon>Bacteria</taxon>
        <taxon>Bacillati</taxon>
        <taxon>Actinomycetota</taxon>
        <taxon>Actinomycetes</taxon>
        <taxon>Streptosporangiales</taxon>
        <taxon>Nocardiopsidaceae</taxon>
        <taxon>Nocardiopsis</taxon>
    </lineage>
</organism>
<gene>
    <name evidence="11" type="ORF">GCM10007147_21620</name>
</gene>
<keyword evidence="12" id="KW-1185">Reference proteome</keyword>
<evidence type="ECO:0000256" key="7">
    <source>
        <dbReference type="ARBA" id="ARBA00023277"/>
    </source>
</evidence>
<evidence type="ECO:0000256" key="10">
    <source>
        <dbReference type="RuleBase" id="RU361207"/>
    </source>
</evidence>
<dbReference type="Proteomes" id="UP000654947">
    <property type="component" value="Unassembled WGS sequence"/>
</dbReference>
<name>A0A919CH24_9ACTN</name>
<protein>
    <recommendedName>
        <fullName evidence="4 10">4-alpha-glucanotransferase</fullName>
        <ecNumber evidence="3 10">2.4.1.25</ecNumber>
    </recommendedName>
    <alternativeName>
        <fullName evidence="8 10">Amylomaltase</fullName>
    </alternativeName>
    <alternativeName>
        <fullName evidence="9 10">Disproportionating enzyme</fullName>
    </alternativeName>
</protein>
<dbReference type="SUPFAM" id="SSF51445">
    <property type="entry name" value="(Trans)glycosidases"/>
    <property type="match status" value="1"/>
</dbReference>
<dbReference type="InterPro" id="IPR017853">
    <property type="entry name" value="GH"/>
</dbReference>
<evidence type="ECO:0000256" key="2">
    <source>
        <dbReference type="ARBA" id="ARBA00005684"/>
    </source>
</evidence>
<sequence length="723" mass="80321">MAPTDPLRELAREHGVATSYTTDRGTRQRIHPDTLVAVLAACGVDGSTPEAARGALEARNAKRRQRLLSACTVVRVAEDPSATTPHLWLPEGCTGEIELEDGSRRELTPIGSEHRAGRRRYGAGPLPHGRHGLRVQGPDSDARGHLLAVPDRVRVPDRRGWGLTVQLYSLLSRSSWGMGDLSDLTDLARWSGSTLGADFVQLGPLHATDPSLLTDPSPYRPSSRRFPDPMHVRVEDVPEYRSLSAAEREKVDALAARARADNATVLDGSALIDRGTVRARKLRALWLLHRARAHVPAREEAFEKFSRAEGRALEDFATWCALAEVHGGAWHSWPTDLRDPRSSSVSREREALRERVDFHMWAVWLTDEQLAGAQRGAVDAGMRVGLVHDLAVGVAPEGADTWMERESIASGVSVGAPPDDFNRHGQDWGQPPWLPEALAEAAYEPFAGLLRSALRHSGALRVDHVAGLFRLWWIPQGCRPSEGTYVRYDHEGMLGALALEAHRADAGVIGEDLGTVEPWVGEELDRRGFLGTSVQRFEFVDDTERDRRPLPPQRWRQRCLATLTTHDLPTTAAWLAGEHVRLRAELGLLTRSEEQETADTAAERDAWLLELSRLGLITEPFYERDEEVVLALHRFLRLTPALMLGVWLPDAVGDRRPQNLPGTSTVHPNWRLPIADPRGRPVPLDELPSSPLLRRIAEVFTDLHPHSVENEKERDAESLFPTE</sequence>
<proteinExistence type="inferred from homology"/>
<dbReference type="InterPro" id="IPR003385">
    <property type="entry name" value="Glyco_hydro_77"/>
</dbReference>
<dbReference type="EC" id="2.4.1.25" evidence="3 10"/>
<dbReference type="NCBIfam" id="TIGR00217">
    <property type="entry name" value="malQ"/>
    <property type="match status" value="1"/>
</dbReference>
<keyword evidence="5 10" id="KW-0328">Glycosyltransferase</keyword>
<evidence type="ECO:0000313" key="12">
    <source>
        <dbReference type="Proteomes" id="UP000654947"/>
    </source>
</evidence>